<feature type="domain" description="ABC transporter" evidence="5">
    <location>
        <begin position="23"/>
        <end position="254"/>
    </location>
</feature>
<dbReference type="Proteomes" id="UP000317369">
    <property type="component" value="Chromosome"/>
</dbReference>
<dbReference type="InterPro" id="IPR003439">
    <property type="entry name" value="ABC_transporter-like_ATP-bd"/>
</dbReference>
<dbReference type="Gene3D" id="3.40.50.300">
    <property type="entry name" value="P-loop containing nucleotide triphosphate hydrolases"/>
    <property type="match status" value="1"/>
</dbReference>
<dbReference type="GO" id="GO:0016887">
    <property type="term" value="F:ATP hydrolysis activity"/>
    <property type="evidence" value="ECO:0007669"/>
    <property type="project" value="InterPro"/>
</dbReference>
<feature type="region of interest" description="Disordered" evidence="4">
    <location>
        <begin position="333"/>
        <end position="401"/>
    </location>
</feature>
<evidence type="ECO:0000313" key="7">
    <source>
        <dbReference type="Proteomes" id="UP000317369"/>
    </source>
</evidence>
<dbReference type="AlphaFoldDB" id="A0A517YYJ8"/>
<dbReference type="InterPro" id="IPR027417">
    <property type="entry name" value="P-loop_NTPase"/>
</dbReference>
<evidence type="ECO:0000256" key="1">
    <source>
        <dbReference type="ARBA" id="ARBA00022448"/>
    </source>
</evidence>
<evidence type="ECO:0000256" key="4">
    <source>
        <dbReference type="SAM" id="MobiDB-lite"/>
    </source>
</evidence>
<dbReference type="SMART" id="SM00382">
    <property type="entry name" value="AAA"/>
    <property type="match status" value="1"/>
</dbReference>
<keyword evidence="3 6" id="KW-0067">ATP-binding</keyword>
<dbReference type="Pfam" id="PF00005">
    <property type="entry name" value="ABC_tran"/>
    <property type="match status" value="1"/>
</dbReference>
<dbReference type="KEGG" id="pcor:KS4_33850"/>
<organism evidence="6 7">
    <name type="scientific">Poriferisphaera corsica</name>
    <dbReference type="NCBI Taxonomy" id="2528020"/>
    <lineage>
        <taxon>Bacteria</taxon>
        <taxon>Pseudomonadati</taxon>
        <taxon>Planctomycetota</taxon>
        <taxon>Phycisphaerae</taxon>
        <taxon>Phycisphaerales</taxon>
        <taxon>Phycisphaeraceae</taxon>
        <taxon>Poriferisphaera</taxon>
    </lineage>
</organism>
<feature type="compositionally biased region" description="Basic and acidic residues" evidence="4">
    <location>
        <begin position="368"/>
        <end position="385"/>
    </location>
</feature>
<dbReference type="PROSITE" id="PS50893">
    <property type="entry name" value="ABC_TRANSPORTER_2"/>
    <property type="match status" value="1"/>
</dbReference>
<evidence type="ECO:0000256" key="3">
    <source>
        <dbReference type="ARBA" id="ARBA00022840"/>
    </source>
</evidence>
<evidence type="ECO:0000256" key="2">
    <source>
        <dbReference type="ARBA" id="ARBA00022741"/>
    </source>
</evidence>
<keyword evidence="2" id="KW-0547">Nucleotide-binding</keyword>
<dbReference type="PANTHER" id="PTHR42939:SF1">
    <property type="entry name" value="ABC TRANSPORTER ATP-BINDING PROTEIN ALBC-RELATED"/>
    <property type="match status" value="1"/>
</dbReference>
<dbReference type="RefSeq" id="WP_200761358.1">
    <property type="nucleotide sequence ID" value="NZ_CP036425.1"/>
</dbReference>
<keyword evidence="7" id="KW-1185">Reference proteome</keyword>
<keyword evidence="6" id="KW-0378">Hydrolase</keyword>
<dbReference type="PANTHER" id="PTHR42939">
    <property type="entry name" value="ABC TRANSPORTER ATP-BINDING PROTEIN ALBC-RELATED"/>
    <property type="match status" value="1"/>
</dbReference>
<reference evidence="6 7" key="1">
    <citation type="submission" date="2019-02" db="EMBL/GenBank/DDBJ databases">
        <title>Deep-cultivation of Planctomycetes and their phenomic and genomic characterization uncovers novel biology.</title>
        <authorList>
            <person name="Wiegand S."/>
            <person name="Jogler M."/>
            <person name="Boedeker C."/>
            <person name="Pinto D."/>
            <person name="Vollmers J."/>
            <person name="Rivas-Marin E."/>
            <person name="Kohn T."/>
            <person name="Peeters S.H."/>
            <person name="Heuer A."/>
            <person name="Rast P."/>
            <person name="Oberbeckmann S."/>
            <person name="Bunk B."/>
            <person name="Jeske O."/>
            <person name="Meyerdierks A."/>
            <person name="Storesund J.E."/>
            <person name="Kallscheuer N."/>
            <person name="Luecker S."/>
            <person name="Lage O.M."/>
            <person name="Pohl T."/>
            <person name="Merkel B.J."/>
            <person name="Hornburger P."/>
            <person name="Mueller R.-W."/>
            <person name="Bruemmer F."/>
            <person name="Labrenz M."/>
            <person name="Spormann A.M."/>
            <person name="Op den Camp H."/>
            <person name="Overmann J."/>
            <person name="Amann R."/>
            <person name="Jetten M.S.M."/>
            <person name="Mascher T."/>
            <person name="Medema M.H."/>
            <person name="Devos D.P."/>
            <person name="Kaster A.-K."/>
            <person name="Ovreas L."/>
            <person name="Rohde M."/>
            <person name="Galperin M.Y."/>
            <person name="Jogler C."/>
        </authorList>
    </citation>
    <scope>NUCLEOTIDE SEQUENCE [LARGE SCALE GENOMIC DNA]</scope>
    <source>
        <strain evidence="6 7">KS4</strain>
    </source>
</reference>
<protein>
    <submittedName>
        <fullName evidence="6">Putative ABC transporter ATP-binding protein YxlF</fullName>
        <ecNumber evidence="6">3.6.3.-</ecNumber>
    </submittedName>
</protein>
<accession>A0A517YYJ8</accession>
<evidence type="ECO:0000313" key="6">
    <source>
        <dbReference type="EMBL" id="QDU35304.1"/>
    </source>
</evidence>
<dbReference type="InterPro" id="IPR003593">
    <property type="entry name" value="AAA+_ATPase"/>
</dbReference>
<dbReference type="InterPro" id="IPR017871">
    <property type="entry name" value="ABC_transporter-like_CS"/>
</dbReference>
<dbReference type="CDD" id="cd03230">
    <property type="entry name" value="ABC_DR_subfamily_A"/>
    <property type="match status" value="1"/>
</dbReference>
<dbReference type="SUPFAM" id="SSF52540">
    <property type="entry name" value="P-loop containing nucleoside triphosphate hydrolases"/>
    <property type="match status" value="1"/>
</dbReference>
<proteinExistence type="predicted"/>
<sequence length="401" mass="44448">MTQTMTQTAAAESMTSDSVVKCVKLSKIFKDFWLRNRVKAVDSIDFDIKRGEVFGLLGPNGSGKSTTIKMILGLLHSTAGHIAVFGQMPRDVNTKKMIGYLPEESYLYRFLNARETLDYYGKLFHQNRRQRKQRIDMLLEMVGLDRVAHRPIGEYSKGMQRRIGLAQALINDPQLLILDEPTTGMDPIGAKQIKDLILQLSDKGKTILLCSHQLSDVQDVCDRVAVMYGGKIRQIGTVEELLVKEETTTLKVDHLDPSIIEEIEQVLAKHNKCIDAVEHPTQRLEDLFLDIVHKAQKEGLATHGASSGGEIASFLTSEAVAGEASSESILEELVSNSQPEPVVEKEVPVEQPANTESDEAIASLMDQPKVEQAEAKKPDVSDAEKKRKKSAGDQSVIDDLL</sequence>
<gene>
    <name evidence="6" type="primary">yxlF_3</name>
    <name evidence="6" type="ORF">KS4_33850</name>
</gene>
<dbReference type="EMBL" id="CP036425">
    <property type="protein sequence ID" value="QDU35304.1"/>
    <property type="molecule type" value="Genomic_DNA"/>
</dbReference>
<keyword evidence="1" id="KW-0813">Transport</keyword>
<dbReference type="EC" id="3.6.3.-" evidence="6"/>
<name>A0A517YYJ8_9BACT</name>
<dbReference type="GO" id="GO:0005524">
    <property type="term" value="F:ATP binding"/>
    <property type="evidence" value="ECO:0007669"/>
    <property type="project" value="UniProtKB-KW"/>
</dbReference>
<dbReference type="InterPro" id="IPR051782">
    <property type="entry name" value="ABC_Transporter_VariousFunc"/>
</dbReference>
<dbReference type="PROSITE" id="PS00211">
    <property type="entry name" value="ABC_TRANSPORTER_1"/>
    <property type="match status" value="1"/>
</dbReference>
<evidence type="ECO:0000259" key="5">
    <source>
        <dbReference type="PROSITE" id="PS50893"/>
    </source>
</evidence>